<organism evidence="2 3">
    <name type="scientific">Haemaphysalis longicornis</name>
    <name type="common">Bush tick</name>
    <dbReference type="NCBI Taxonomy" id="44386"/>
    <lineage>
        <taxon>Eukaryota</taxon>
        <taxon>Metazoa</taxon>
        <taxon>Ecdysozoa</taxon>
        <taxon>Arthropoda</taxon>
        <taxon>Chelicerata</taxon>
        <taxon>Arachnida</taxon>
        <taxon>Acari</taxon>
        <taxon>Parasitiformes</taxon>
        <taxon>Ixodida</taxon>
        <taxon>Ixodoidea</taxon>
        <taxon>Ixodidae</taxon>
        <taxon>Haemaphysalinae</taxon>
        <taxon>Haemaphysalis</taxon>
    </lineage>
</organism>
<sequence>MGQAGTLSAAACAGNVVAGLASDCPGKVNVPGNIEVPPLRFSAVQVTAVGQNANASLGALEPLPYPDRPCPNGSLGADAAAEVCGGKTAAGTTADGRERAPAGGALARDPDLRAMQLSSAQICARAQAYPPVFPCSDEPLSGSNRGLRNSAGDIFGTPNSRRGSAASSLVNRRTDRGSLLNRARSCSNGLPAAVASARICAGGDQAGIGGAVSSGITQTGDAPTSDMDLDGTEPPSAQAGTRPEKGPPALISVDKPSTSCDNGSSVALYKLLGSPKSRRSFTASNADKLLLAGAVNRGSQMRARVEKRAAESHFACAGRGSVKRVHEKGSVLNLRLMVMRVALTVGRSPTGCRVGSPHASANSEHRDWCNNHVDSSKMRPINPSALWREEKLW</sequence>
<dbReference type="VEuPathDB" id="VectorBase:HLOH_059102"/>
<dbReference type="AlphaFoldDB" id="A0A9J6F914"/>
<proteinExistence type="predicted"/>
<reference evidence="2 3" key="1">
    <citation type="journal article" date="2020" name="Cell">
        <title>Large-Scale Comparative Analyses of Tick Genomes Elucidate Their Genetic Diversity and Vector Capacities.</title>
        <authorList>
            <consortium name="Tick Genome and Microbiome Consortium (TIGMIC)"/>
            <person name="Jia N."/>
            <person name="Wang J."/>
            <person name="Shi W."/>
            <person name="Du L."/>
            <person name="Sun Y."/>
            <person name="Zhan W."/>
            <person name="Jiang J.F."/>
            <person name="Wang Q."/>
            <person name="Zhang B."/>
            <person name="Ji P."/>
            <person name="Bell-Sakyi L."/>
            <person name="Cui X.M."/>
            <person name="Yuan T.T."/>
            <person name="Jiang B.G."/>
            <person name="Yang W.F."/>
            <person name="Lam T.T."/>
            <person name="Chang Q.C."/>
            <person name="Ding S.J."/>
            <person name="Wang X.J."/>
            <person name="Zhu J.G."/>
            <person name="Ruan X.D."/>
            <person name="Zhao L."/>
            <person name="Wei J.T."/>
            <person name="Ye R.Z."/>
            <person name="Que T.C."/>
            <person name="Du C.H."/>
            <person name="Zhou Y.H."/>
            <person name="Cheng J.X."/>
            <person name="Dai P.F."/>
            <person name="Guo W.B."/>
            <person name="Han X.H."/>
            <person name="Huang E.J."/>
            <person name="Li L.F."/>
            <person name="Wei W."/>
            <person name="Gao Y.C."/>
            <person name="Liu J.Z."/>
            <person name="Shao H.Z."/>
            <person name="Wang X."/>
            <person name="Wang C.C."/>
            <person name="Yang T.C."/>
            <person name="Huo Q.B."/>
            <person name="Li W."/>
            <person name="Chen H.Y."/>
            <person name="Chen S.E."/>
            <person name="Zhou L.G."/>
            <person name="Ni X.B."/>
            <person name="Tian J.H."/>
            <person name="Sheng Y."/>
            <person name="Liu T."/>
            <person name="Pan Y.S."/>
            <person name="Xia L.Y."/>
            <person name="Li J."/>
            <person name="Zhao F."/>
            <person name="Cao W.C."/>
        </authorList>
    </citation>
    <scope>NUCLEOTIDE SEQUENCE [LARGE SCALE GENOMIC DNA]</scope>
    <source>
        <strain evidence="2">HaeL-2018</strain>
    </source>
</reference>
<evidence type="ECO:0000256" key="1">
    <source>
        <dbReference type="SAM" id="MobiDB-lite"/>
    </source>
</evidence>
<name>A0A9J6F914_HAELO</name>
<evidence type="ECO:0000313" key="3">
    <source>
        <dbReference type="Proteomes" id="UP000821853"/>
    </source>
</evidence>
<feature type="region of interest" description="Disordered" evidence="1">
    <location>
        <begin position="145"/>
        <end position="173"/>
    </location>
</feature>
<protein>
    <submittedName>
        <fullName evidence="2">Uncharacterized protein</fullName>
    </submittedName>
</protein>
<feature type="region of interest" description="Disordered" evidence="1">
    <location>
        <begin position="212"/>
        <end position="257"/>
    </location>
</feature>
<gene>
    <name evidence="2" type="ORF">HPB48_013686</name>
</gene>
<accession>A0A9J6F914</accession>
<feature type="compositionally biased region" description="Polar residues" evidence="1">
    <location>
        <begin position="157"/>
        <end position="171"/>
    </location>
</feature>
<dbReference type="Proteomes" id="UP000821853">
    <property type="component" value="Chromosome 1"/>
</dbReference>
<comment type="caution">
    <text evidence="2">The sequence shown here is derived from an EMBL/GenBank/DDBJ whole genome shotgun (WGS) entry which is preliminary data.</text>
</comment>
<dbReference type="EMBL" id="JABSTR010000001">
    <property type="protein sequence ID" value="KAH9359453.1"/>
    <property type="molecule type" value="Genomic_DNA"/>
</dbReference>
<evidence type="ECO:0000313" key="2">
    <source>
        <dbReference type="EMBL" id="KAH9359453.1"/>
    </source>
</evidence>
<keyword evidence="3" id="KW-1185">Reference proteome</keyword>